<name>A0A9P8I9I0_9PEZI</name>
<comment type="caution">
    <text evidence="2">The sequence shown here is derived from an EMBL/GenBank/DDBJ whole genome shotgun (WGS) entry which is preliminary data.</text>
</comment>
<sequence>MYPALLAVGFSGVWGGTGAFGYNGSGIQATEDVGSSETSVPMMSETEQSTIGIEVSATETEAPFEVETQAPATETEAPFGIETEALATETEAPVSETRSVFGRKRRGDSTWAPLVVATEVPTLEPEAPAFETSGPASESEAPAFETSGPAFELEAPASETSWPAFGRRGGGDSTWAPFIVVTPTPVAEAPLTQTGTTMAGPEESMTRTGPGLVWTGSPYYKPDRAQMITRSWTA</sequence>
<accession>A0A9P8I9I0</accession>
<protein>
    <submittedName>
        <fullName evidence="2">Uncharacterized protein</fullName>
    </submittedName>
</protein>
<dbReference type="AlphaFoldDB" id="A0A9P8I9I0"/>
<evidence type="ECO:0000313" key="3">
    <source>
        <dbReference type="Proteomes" id="UP000698800"/>
    </source>
</evidence>
<keyword evidence="3" id="KW-1185">Reference proteome</keyword>
<reference evidence="2" key="1">
    <citation type="submission" date="2021-03" db="EMBL/GenBank/DDBJ databases">
        <title>Comparative genomics and phylogenomic investigation of the class Geoglossomycetes provide insights into ecological specialization and systematics.</title>
        <authorList>
            <person name="Melie T."/>
            <person name="Pirro S."/>
            <person name="Miller A.N."/>
            <person name="Quandt A."/>
        </authorList>
    </citation>
    <scope>NUCLEOTIDE SEQUENCE</scope>
    <source>
        <strain evidence="2">GBOQ0MN5Z8</strain>
    </source>
</reference>
<dbReference type="EMBL" id="JAGHQL010000127">
    <property type="protein sequence ID" value="KAH0537940.1"/>
    <property type="molecule type" value="Genomic_DNA"/>
</dbReference>
<proteinExistence type="predicted"/>
<evidence type="ECO:0000256" key="1">
    <source>
        <dbReference type="SAM" id="MobiDB-lite"/>
    </source>
</evidence>
<organism evidence="2 3">
    <name type="scientific">Glutinoglossum americanum</name>
    <dbReference type="NCBI Taxonomy" id="1670608"/>
    <lineage>
        <taxon>Eukaryota</taxon>
        <taxon>Fungi</taxon>
        <taxon>Dikarya</taxon>
        <taxon>Ascomycota</taxon>
        <taxon>Pezizomycotina</taxon>
        <taxon>Geoglossomycetes</taxon>
        <taxon>Geoglossales</taxon>
        <taxon>Geoglossaceae</taxon>
        <taxon>Glutinoglossum</taxon>
    </lineage>
</organism>
<evidence type="ECO:0000313" key="2">
    <source>
        <dbReference type="EMBL" id="KAH0537940.1"/>
    </source>
</evidence>
<gene>
    <name evidence="2" type="ORF">FGG08_005390</name>
</gene>
<feature type="region of interest" description="Disordered" evidence="1">
    <location>
        <begin position="125"/>
        <end position="145"/>
    </location>
</feature>
<dbReference type="Proteomes" id="UP000698800">
    <property type="component" value="Unassembled WGS sequence"/>
</dbReference>